<dbReference type="PANTHER" id="PTHR46174">
    <property type="entry name" value="CXXC-TYPE ZINC FINGER PROTEIN 1"/>
    <property type="match status" value="1"/>
</dbReference>
<keyword evidence="14" id="KW-1185">Reference proteome</keyword>
<feature type="region of interest" description="Disordered" evidence="11">
    <location>
        <begin position="101"/>
        <end position="160"/>
    </location>
</feature>
<dbReference type="GO" id="GO:0008270">
    <property type="term" value="F:zinc ion binding"/>
    <property type="evidence" value="ECO:0007669"/>
    <property type="project" value="UniProtKB-KW"/>
</dbReference>
<evidence type="ECO:0000256" key="11">
    <source>
        <dbReference type="SAM" id="MobiDB-lite"/>
    </source>
</evidence>
<keyword evidence="2" id="KW-0479">Metal-binding</keyword>
<evidence type="ECO:0000256" key="9">
    <source>
        <dbReference type="ARBA" id="ARBA00023828"/>
    </source>
</evidence>
<comment type="caution">
    <text evidence="13">The sequence shown here is derived from an EMBL/GenBank/DDBJ whole genome shotgun (WGS) entry which is preliminary data.</text>
</comment>
<evidence type="ECO:0000256" key="8">
    <source>
        <dbReference type="ARBA" id="ARBA00023242"/>
    </source>
</evidence>
<dbReference type="InterPro" id="IPR022056">
    <property type="entry name" value="CpG-bd_C"/>
</dbReference>
<sequence length="505" mass="56486">MDQVNGILWMLLGDRTTSEGANNSPDGTTQAATNVAVTKETTTTTETFSAPAGLVAMFRCGECIGCFQTDDCGKCDGCAGGQPCFKRKCVQESILMQRHNRALAQKAAPRKETSEAPKKDAKQDAATSATKRGPGRPRKDGHPPNARGVGAQHANGDENMDERRKLSFIVSKHLRFYKQSYARVRVSGMVLISTAEPARRPTARAQTSRRRHEAPKQVESRQCIEPDCVKPARDNSKYCSDECGLKLAKLRLLMMLPEKVEQYYKEQPQSELQALEELRAIDQKIGQIQVQTETMLGYVRTIQRYVMAMKSTTSVSYDEPGDVDFMVNCTVCGMETNGRQLPKHVERCFVRSEKQTSFGTATPAAFNPDNLFCEAYNKANNTYCKRVRVICAEHYKGELENELQICAYPKAWAEGKSLTFAEMFEHGPDLLKDQGFCCAPRKECAQHHRWVQALVGTIECERMNLLTRLDELLERRKTVSVGCATRGDVISLLNFKPPIIAERSN</sequence>
<name>A0A016TTX0_9BILA</name>
<keyword evidence="4" id="KW-0862">Zinc</keyword>
<dbReference type="GO" id="GO:0045893">
    <property type="term" value="P:positive regulation of DNA-templated transcription"/>
    <property type="evidence" value="ECO:0007669"/>
    <property type="project" value="TreeGrafter"/>
</dbReference>
<gene>
    <name evidence="13" type="primary">Acey_s0078.g1160</name>
    <name evidence="13" type="ORF">Y032_0078g1160</name>
</gene>
<evidence type="ECO:0000256" key="4">
    <source>
        <dbReference type="ARBA" id="ARBA00022833"/>
    </source>
</evidence>
<keyword evidence="8" id="KW-0539">Nucleus</keyword>
<comment type="subcellular location">
    <subcellularLocation>
        <location evidence="1">Nucleus</location>
    </subcellularLocation>
</comment>
<dbReference type="AlphaFoldDB" id="A0A016TTX0"/>
<evidence type="ECO:0000259" key="12">
    <source>
        <dbReference type="PROSITE" id="PS51058"/>
    </source>
</evidence>
<evidence type="ECO:0000256" key="10">
    <source>
        <dbReference type="PROSITE-ProRule" id="PRU00509"/>
    </source>
</evidence>
<evidence type="ECO:0000256" key="1">
    <source>
        <dbReference type="ARBA" id="ARBA00004123"/>
    </source>
</evidence>
<dbReference type="PANTHER" id="PTHR46174:SF1">
    <property type="entry name" value="CXXC-TYPE ZINC FINGER PROTEIN 1"/>
    <property type="match status" value="1"/>
</dbReference>
<keyword evidence="3 10" id="KW-0863">Zinc-finger</keyword>
<evidence type="ECO:0000256" key="2">
    <source>
        <dbReference type="ARBA" id="ARBA00022723"/>
    </source>
</evidence>
<dbReference type="STRING" id="53326.A0A016TTX0"/>
<dbReference type="GO" id="GO:0003677">
    <property type="term" value="F:DNA binding"/>
    <property type="evidence" value="ECO:0007669"/>
    <property type="project" value="UniProtKB-KW"/>
</dbReference>
<accession>A0A016TTX0</accession>
<proteinExistence type="predicted"/>
<evidence type="ECO:0000256" key="6">
    <source>
        <dbReference type="ARBA" id="ARBA00023125"/>
    </source>
</evidence>
<reference evidence="14" key="1">
    <citation type="journal article" date="2015" name="Nat. Genet.">
        <title>The genome and transcriptome of the zoonotic hookworm Ancylostoma ceylanicum identify infection-specific gene families.</title>
        <authorList>
            <person name="Schwarz E.M."/>
            <person name="Hu Y."/>
            <person name="Antoshechkin I."/>
            <person name="Miller M.M."/>
            <person name="Sternberg P.W."/>
            <person name="Aroian R.V."/>
        </authorList>
    </citation>
    <scope>NUCLEOTIDE SEQUENCE</scope>
    <source>
        <strain evidence="14">HY135</strain>
    </source>
</reference>
<evidence type="ECO:0000256" key="7">
    <source>
        <dbReference type="ARBA" id="ARBA00023163"/>
    </source>
</evidence>
<evidence type="ECO:0000313" key="13">
    <source>
        <dbReference type="EMBL" id="EYC06037.1"/>
    </source>
</evidence>
<keyword evidence="5" id="KW-0805">Transcription regulation</keyword>
<evidence type="ECO:0000313" key="14">
    <source>
        <dbReference type="Proteomes" id="UP000024635"/>
    </source>
</evidence>
<feature type="region of interest" description="Disordered" evidence="11">
    <location>
        <begin position="197"/>
        <end position="218"/>
    </location>
</feature>
<keyword evidence="7" id="KW-0804">Transcription</keyword>
<dbReference type="OrthoDB" id="419183at2759"/>
<dbReference type="InterPro" id="IPR002857">
    <property type="entry name" value="Znf_CXXC"/>
</dbReference>
<evidence type="ECO:0000256" key="5">
    <source>
        <dbReference type="ARBA" id="ARBA00023015"/>
    </source>
</evidence>
<dbReference type="PROSITE" id="PS51058">
    <property type="entry name" value="ZF_CXXC"/>
    <property type="match status" value="1"/>
</dbReference>
<protein>
    <recommendedName>
        <fullName evidence="9">CXXC-type zinc finger protein 1</fullName>
    </recommendedName>
</protein>
<dbReference type="Proteomes" id="UP000024635">
    <property type="component" value="Unassembled WGS sequence"/>
</dbReference>
<dbReference type="EMBL" id="JARK01001414">
    <property type="protein sequence ID" value="EYC06037.1"/>
    <property type="molecule type" value="Genomic_DNA"/>
</dbReference>
<dbReference type="Pfam" id="PF12269">
    <property type="entry name" value="CpG_bind_C"/>
    <property type="match status" value="1"/>
</dbReference>
<feature type="domain" description="CXXC-type" evidence="12">
    <location>
        <begin position="53"/>
        <end position="90"/>
    </location>
</feature>
<evidence type="ECO:0000256" key="3">
    <source>
        <dbReference type="ARBA" id="ARBA00022771"/>
    </source>
</evidence>
<organism evidence="13 14">
    <name type="scientific">Ancylostoma ceylanicum</name>
    <dbReference type="NCBI Taxonomy" id="53326"/>
    <lineage>
        <taxon>Eukaryota</taxon>
        <taxon>Metazoa</taxon>
        <taxon>Ecdysozoa</taxon>
        <taxon>Nematoda</taxon>
        <taxon>Chromadorea</taxon>
        <taxon>Rhabditida</taxon>
        <taxon>Rhabditina</taxon>
        <taxon>Rhabditomorpha</taxon>
        <taxon>Strongyloidea</taxon>
        <taxon>Ancylostomatidae</taxon>
        <taxon>Ancylostomatinae</taxon>
        <taxon>Ancylostoma</taxon>
    </lineage>
</organism>
<keyword evidence="6" id="KW-0238">DNA-binding</keyword>
<feature type="compositionally biased region" description="Basic and acidic residues" evidence="11">
    <location>
        <begin position="109"/>
        <end position="123"/>
    </location>
</feature>
<dbReference type="InterPro" id="IPR037869">
    <property type="entry name" value="Spp1/CFP1"/>
</dbReference>
<dbReference type="GO" id="GO:0048188">
    <property type="term" value="C:Set1C/COMPASS complex"/>
    <property type="evidence" value="ECO:0007669"/>
    <property type="project" value="InterPro"/>
</dbReference>